<dbReference type="InterPro" id="IPR029058">
    <property type="entry name" value="AB_hydrolase_fold"/>
</dbReference>
<evidence type="ECO:0000256" key="2">
    <source>
        <dbReference type="ARBA" id="ARBA00022801"/>
    </source>
</evidence>
<dbReference type="Gene3D" id="3.40.50.1820">
    <property type="entry name" value="alpha/beta hydrolase"/>
    <property type="match status" value="1"/>
</dbReference>
<comment type="caution">
    <text evidence="5">The sequence shown here is derived from an EMBL/GenBank/DDBJ whole genome shotgun (WGS) entry which is preliminary data.</text>
</comment>
<evidence type="ECO:0000313" key="6">
    <source>
        <dbReference type="EMBL" id="CAL1141074.1"/>
    </source>
</evidence>
<dbReference type="EC" id="3.1.1.-" evidence="3"/>
<reference evidence="5" key="1">
    <citation type="submission" date="2022-10" db="EMBL/GenBank/DDBJ databases">
        <authorList>
            <person name="Chen Y."/>
            <person name="Dougan E. K."/>
            <person name="Chan C."/>
            <person name="Rhodes N."/>
            <person name="Thang M."/>
        </authorList>
    </citation>
    <scope>NUCLEOTIDE SEQUENCE</scope>
</reference>
<dbReference type="Proteomes" id="UP001152797">
    <property type="component" value="Unassembled WGS sequence"/>
</dbReference>
<dbReference type="PROSITE" id="PS00122">
    <property type="entry name" value="CARBOXYLESTERASE_B_1"/>
    <property type="match status" value="1"/>
</dbReference>
<evidence type="ECO:0000256" key="3">
    <source>
        <dbReference type="RuleBase" id="RU361235"/>
    </source>
</evidence>
<proteinExistence type="inferred from homology"/>
<dbReference type="InterPro" id="IPR019826">
    <property type="entry name" value="Carboxylesterase_B_AS"/>
</dbReference>
<feature type="domain" description="Carboxylesterase type B" evidence="4">
    <location>
        <begin position="48"/>
        <end position="549"/>
    </location>
</feature>
<gene>
    <name evidence="5" type="ORF">C1SCF055_LOCUS14952</name>
</gene>
<dbReference type="InterPro" id="IPR050309">
    <property type="entry name" value="Type-B_Carboxylest/Lipase"/>
</dbReference>
<evidence type="ECO:0000259" key="4">
    <source>
        <dbReference type="Pfam" id="PF00135"/>
    </source>
</evidence>
<keyword evidence="2 3" id="KW-0378">Hydrolase</keyword>
<name>A0A9P1C9T7_9DINO</name>
<evidence type="ECO:0000256" key="1">
    <source>
        <dbReference type="ARBA" id="ARBA00005964"/>
    </source>
</evidence>
<comment type="similarity">
    <text evidence="1 3">Belongs to the type-B carboxylesterase/lipase family.</text>
</comment>
<sequence length="562" mass="62013">MPMVTSCVLVQLTFLAACVLLRNFSRFSLRLVAPLPDGSADGAPSDGSPEVQLSCGALHGTWSQGVAAFRGIRYGQAPLRQQRFRPARAAACQAGDAMEDGNSCLQGGRAGANESEDCLNLNVFLPSKHLRGTAKLPVIVWIYGGSNIMGSVEFYGPIENLVRQRDCVLVAMNYRLGIFGNLALRELAEVDPRGSSGNLGITDQQLALQWVQQNIAAFGGDPEHVTLLGQSSGGTNILAHLASESSRGLFHRAISLSGSPNITMDRQSKEDMDRRLILPNTPCAGMSGEPLLECLYTADAHTLDKALPMSYKIFDVLWDYPNNSHGIASRESALLYVDGVTVSAPVEEALRRGINDVPILLQSMQAEMDCAPAPQVENLSQQGLRDFFHQQFAEYGEDVAKKVYDIYGQYQPPAYAAYAVDADTATACGFRQLAQAAGNGFRSPVFWSTVTASPSKALKNQRFPYHNWDFTAASRVFSFYDEHFEADEMDLALGDRFRADWFDLILHGEMFHGWKRVQDSQHGEVIGSEVGATQTQWHRNHKAMECDFWKSIGVDQRWWWIN</sequence>
<dbReference type="OrthoDB" id="423410at2759"/>
<keyword evidence="7" id="KW-1185">Reference proteome</keyword>
<dbReference type="Pfam" id="PF00135">
    <property type="entry name" value="COesterase"/>
    <property type="match status" value="1"/>
</dbReference>
<dbReference type="EMBL" id="CAMXCT030001191">
    <property type="protein sequence ID" value="CAL4775011.1"/>
    <property type="molecule type" value="Genomic_DNA"/>
</dbReference>
<dbReference type="InterPro" id="IPR002018">
    <property type="entry name" value="CarbesteraseB"/>
</dbReference>
<protein>
    <recommendedName>
        <fullName evidence="3">Carboxylic ester hydrolase</fullName>
        <ecNumber evidence="3">3.1.1.-</ecNumber>
    </recommendedName>
</protein>
<evidence type="ECO:0000313" key="7">
    <source>
        <dbReference type="Proteomes" id="UP001152797"/>
    </source>
</evidence>
<evidence type="ECO:0000313" key="5">
    <source>
        <dbReference type="EMBL" id="CAI3987699.1"/>
    </source>
</evidence>
<dbReference type="AlphaFoldDB" id="A0A9P1C9T7"/>
<organism evidence="5">
    <name type="scientific">Cladocopium goreaui</name>
    <dbReference type="NCBI Taxonomy" id="2562237"/>
    <lineage>
        <taxon>Eukaryota</taxon>
        <taxon>Sar</taxon>
        <taxon>Alveolata</taxon>
        <taxon>Dinophyceae</taxon>
        <taxon>Suessiales</taxon>
        <taxon>Symbiodiniaceae</taxon>
        <taxon>Cladocopium</taxon>
    </lineage>
</organism>
<accession>A0A9P1C9T7</accession>
<dbReference type="GO" id="GO:0016787">
    <property type="term" value="F:hydrolase activity"/>
    <property type="evidence" value="ECO:0007669"/>
    <property type="project" value="UniProtKB-KW"/>
</dbReference>
<dbReference type="EMBL" id="CAMXCT020001191">
    <property type="protein sequence ID" value="CAL1141074.1"/>
    <property type="molecule type" value="Genomic_DNA"/>
</dbReference>
<reference evidence="6" key="2">
    <citation type="submission" date="2024-04" db="EMBL/GenBank/DDBJ databases">
        <authorList>
            <person name="Chen Y."/>
            <person name="Shah S."/>
            <person name="Dougan E. K."/>
            <person name="Thang M."/>
            <person name="Chan C."/>
        </authorList>
    </citation>
    <scope>NUCLEOTIDE SEQUENCE [LARGE SCALE GENOMIC DNA]</scope>
</reference>
<dbReference type="EMBL" id="CAMXCT010001191">
    <property type="protein sequence ID" value="CAI3987699.1"/>
    <property type="molecule type" value="Genomic_DNA"/>
</dbReference>
<dbReference type="PANTHER" id="PTHR11559">
    <property type="entry name" value="CARBOXYLESTERASE"/>
    <property type="match status" value="1"/>
</dbReference>
<dbReference type="SUPFAM" id="SSF53474">
    <property type="entry name" value="alpha/beta-Hydrolases"/>
    <property type="match status" value="1"/>
</dbReference>